<dbReference type="Pfam" id="PF14467">
    <property type="entry name" value="DUF4426"/>
    <property type="match status" value="1"/>
</dbReference>
<proteinExistence type="predicted"/>
<protein>
    <submittedName>
        <fullName evidence="3">DUF4426 domain-containing protein</fullName>
    </submittedName>
</protein>
<sequence length="155" mass="17498">MISRLFNLAPVVMAGALWLLSASVWAQNTNVERVGEYVIYYDVMPTPFLEPHIAQAYQITRSRGVGLMRVSVVRERADGQREPVQARVSGHASTLAGQLSSLNFRNVQAGQEGYSAAVASFRYQHDEPLRFDLMVHYANGQPAQRLQFLRRLYID</sequence>
<feature type="signal peptide" evidence="1">
    <location>
        <begin position="1"/>
        <end position="26"/>
    </location>
</feature>
<accession>A0ABW8PVU9</accession>
<dbReference type="EMBL" id="JBANFI010000002">
    <property type="protein sequence ID" value="MFK7160116.1"/>
    <property type="molecule type" value="Genomic_DNA"/>
</dbReference>
<dbReference type="InterPro" id="IPR025218">
    <property type="entry name" value="DUF4426"/>
</dbReference>
<gene>
    <name evidence="3" type="ORF">V6U78_03585</name>
</gene>
<dbReference type="Proteomes" id="UP001621714">
    <property type="component" value="Unassembled WGS sequence"/>
</dbReference>
<reference evidence="3 4" key="1">
    <citation type="submission" date="2024-02" db="EMBL/GenBank/DDBJ databases">
        <title>Marinospirillum sp. MEB 164 isolated from Lonar lake sediment.</title>
        <authorList>
            <person name="Joshi A."/>
            <person name="Thite S."/>
        </authorList>
    </citation>
    <scope>NUCLEOTIDE SEQUENCE [LARGE SCALE GENOMIC DNA]</scope>
    <source>
        <strain evidence="3 4">MEB164</strain>
    </source>
</reference>
<dbReference type="RefSeq" id="WP_405337287.1">
    <property type="nucleotide sequence ID" value="NZ_JBANFI010000002.1"/>
</dbReference>
<comment type="caution">
    <text evidence="3">The sequence shown here is derived from an EMBL/GenBank/DDBJ whole genome shotgun (WGS) entry which is preliminary data.</text>
</comment>
<evidence type="ECO:0000313" key="4">
    <source>
        <dbReference type="Proteomes" id="UP001621714"/>
    </source>
</evidence>
<name>A0ABW8PVU9_9GAMM</name>
<keyword evidence="4" id="KW-1185">Reference proteome</keyword>
<feature type="chain" id="PRO_5046638405" evidence="1">
    <location>
        <begin position="27"/>
        <end position="155"/>
    </location>
</feature>
<evidence type="ECO:0000259" key="2">
    <source>
        <dbReference type="Pfam" id="PF14467"/>
    </source>
</evidence>
<dbReference type="Gene3D" id="2.60.40.3340">
    <property type="entry name" value="Domain of unknown function DUF4426"/>
    <property type="match status" value="1"/>
</dbReference>
<evidence type="ECO:0000256" key="1">
    <source>
        <dbReference type="SAM" id="SignalP"/>
    </source>
</evidence>
<feature type="domain" description="DUF4426" evidence="2">
    <location>
        <begin position="32"/>
        <end position="155"/>
    </location>
</feature>
<evidence type="ECO:0000313" key="3">
    <source>
        <dbReference type="EMBL" id="MFK7160116.1"/>
    </source>
</evidence>
<keyword evidence="1" id="KW-0732">Signal</keyword>
<organism evidence="3 4">
    <name type="scientific">Marinospirillum alkalitolerans</name>
    <dbReference type="NCBI Taxonomy" id="3123374"/>
    <lineage>
        <taxon>Bacteria</taxon>
        <taxon>Pseudomonadati</taxon>
        <taxon>Pseudomonadota</taxon>
        <taxon>Gammaproteobacteria</taxon>
        <taxon>Oceanospirillales</taxon>
        <taxon>Oceanospirillaceae</taxon>
        <taxon>Marinospirillum</taxon>
    </lineage>
</organism>